<keyword evidence="1" id="KW-0472">Membrane</keyword>
<gene>
    <name evidence="2" type="ORF">CYG68_12940</name>
    <name evidence="3" type="ORF">OSC06_04445</name>
</gene>
<feature type="transmembrane region" description="Helical" evidence="1">
    <location>
        <begin position="67"/>
        <end position="85"/>
    </location>
</feature>
<proteinExistence type="predicted"/>
<dbReference type="Proteomes" id="UP001182247">
    <property type="component" value="Unassembled WGS sequence"/>
</dbReference>
<evidence type="ECO:0000313" key="3">
    <source>
        <dbReference type="EMBL" id="MDS0897209.1"/>
    </source>
</evidence>
<organism evidence="2 4">
    <name type="scientific">Morganella morganii</name>
    <name type="common">Proteus morganii</name>
    <dbReference type="NCBI Taxonomy" id="582"/>
    <lineage>
        <taxon>Bacteria</taxon>
        <taxon>Pseudomonadati</taxon>
        <taxon>Pseudomonadota</taxon>
        <taxon>Gammaproteobacteria</taxon>
        <taxon>Enterobacterales</taxon>
        <taxon>Morganellaceae</taxon>
        <taxon>Morganella</taxon>
    </lineage>
</organism>
<keyword evidence="1" id="KW-0812">Transmembrane</keyword>
<protein>
    <submittedName>
        <fullName evidence="2">Uncharacterized protein</fullName>
    </submittedName>
</protein>
<dbReference type="RefSeq" id="WP_004234713.1">
    <property type="nucleotide sequence ID" value="NZ_ABMOGV020000001.1"/>
</dbReference>
<feature type="transmembrane region" description="Helical" evidence="1">
    <location>
        <begin position="91"/>
        <end position="113"/>
    </location>
</feature>
<evidence type="ECO:0000313" key="4">
    <source>
        <dbReference type="Proteomes" id="UP000650477"/>
    </source>
</evidence>
<accession>A0A0A2R3M5</accession>
<comment type="caution">
    <text evidence="2">The sequence shown here is derived from an EMBL/GenBank/DDBJ whole genome shotgun (WGS) entry which is preliminary data.</text>
</comment>
<reference evidence="2" key="1">
    <citation type="submission" date="2017-12" db="EMBL/GenBank/DDBJ databases">
        <title>Genome sequencing and analysis.</title>
        <authorList>
            <person name="Huang Y.-T."/>
        </authorList>
    </citation>
    <scope>NUCLEOTIDE SEQUENCE</scope>
    <source>
        <strain evidence="2">VGH116</strain>
    </source>
</reference>
<feature type="transmembrane region" description="Helical" evidence="1">
    <location>
        <begin position="37"/>
        <end position="60"/>
    </location>
</feature>
<sequence length="158" mass="16777">MKKMTEIAIILVLVVFFTALGDAVGGSMYGRGEFGQVFSDTLLAMTLLGGMSFAAYLIAMIPPLGKLPVIFWVSLIAAGLCSPLFPYDKEMIAMTGKVSIAVISTTVLAFAGLSLGKDIDKFKAISWRIIPVSLAVFSGTFLFAALIGQLTLTWSGVI</sequence>
<feature type="transmembrane region" description="Helical" evidence="1">
    <location>
        <begin position="125"/>
        <end position="147"/>
    </location>
</feature>
<evidence type="ECO:0000256" key="1">
    <source>
        <dbReference type="SAM" id="Phobius"/>
    </source>
</evidence>
<dbReference type="GeneID" id="93359039"/>
<name>A0A0A2R3M5_MORMO</name>
<dbReference type="Proteomes" id="UP000650477">
    <property type="component" value="Unassembled WGS sequence"/>
</dbReference>
<keyword evidence="1" id="KW-1133">Transmembrane helix</keyword>
<dbReference type="STRING" id="582.AL531_13715"/>
<dbReference type="OrthoDB" id="6443879at2"/>
<dbReference type="EMBL" id="PKLF01000011">
    <property type="protein sequence ID" value="MBE8613303.1"/>
    <property type="molecule type" value="Genomic_DNA"/>
</dbReference>
<dbReference type="EMBL" id="JAPKIY010000007">
    <property type="protein sequence ID" value="MDS0897209.1"/>
    <property type="molecule type" value="Genomic_DNA"/>
</dbReference>
<dbReference type="AlphaFoldDB" id="A0A0A2R3M5"/>
<reference evidence="3" key="2">
    <citation type="submission" date="2023-02" db="EMBL/GenBank/DDBJ databases">
        <title>Detection, antimicrobial susceptibility and genomic characterization of NDM-producing species of Morganellaceae, Yersiniaceae, and Enterobacteriaceae other than Klebsiella.</title>
        <authorList>
            <person name="Camargo C.H."/>
            <person name="Sacchi C.T."/>
            <person name="Campos K.R."/>
        </authorList>
    </citation>
    <scope>NUCLEOTIDE SEQUENCE</scope>
    <source>
        <strain evidence="3">1189_21</strain>
    </source>
</reference>
<evidence type="ECO:0000313" key="2">
    <source>
        <dbReference type="EMBL" id="MBE8613303.1"/>
    </source>
</evidence>